<gene>
    <name evidence="5" type="ORF">MCMEM_1327</name>
</gene>
<evidence type="ECO:0000259" key="4">
    <source>
        <dbReference type="Pfam" id="PF03372"/>
    </source>
</evidence>
<dbReference type="Gene3D" id="3.60.10.10">
    <property type="entry name" value="Endonuclease/exonuclease/phosphatase"/>
    <property type="match status" value="1"/>
</dbReference>
<dbReference type="EC" id="3.1.21.1" evidence="5"/>
<proteinExistence type="inferred from homology"/>
<name>A0A0E3X024_METMT</name>
<dbReference type="Pfam" id="PF03372">
    <property type="entry name" value="Exo_endo_phos"/>
    <property type="match status" value="1"/>
</dbReference>
<keyword evidence="3 5" id="KW-0378">Hydrolase</keyword>
<dbReference type="EMBL" id="CP009518">
    <property type="protein sequence ID" value="AKB85380.1"/>
    <property type="molecule type" value="Genomic_DNA"/>
</dbReference>
<dbReference type="PROSITE" id="PS51257">
    <property type="entry name" value="PROKAR_LIPOPROTEIN"/>
    <property type="match status" value="1"/>
</dbReference>
<evidence type="ECO:0000256" key="2">
    <source>
        <dbReference type="ARBA" id="ARBA00022722"/>
    </source>
</evidence>
<comment type="similarity">
    <text evidence="1">Belongs to the DNase I family.</text>
</comment>
<dbReference type="InterPro" id="IPR016202">
    <property type="entry name" value="DNase_I"/>
</dbReference>
<dbReference type="CDD" id="cd10282">
    <property type="entry name" value="DNase1"/>
    <property type="match status" value="1"/>
</dbReference>
<dbReference type="PANTHER" id="PTHR11371:SF31">
    <property type="entry name" value="EXTRACELLULAR NUCLEASE"/>
    <property type="match status" value="1"/>
</dbReference>
<dbReference type="Proteomes" id="UP000033048">
    <property type="component" value="Chromosome"/>
</dbReference>
<accession>A0A0E3X024</accession>
<dbReference type="PRINTS" id="PR00130">
    <property type="entry name" value="DNASEI"/>
</dbReference>
<dbReference type="GO" id="GO:0006308">
    <property type="term" value="P:DNA catabolic process"/>
    <property type="evidence" value="ECO:0007669"/>
    <property type="project" value="InterPro"/>
</dbReference>
<dbReference type="SMART" id="SM00476">
    <property type="entry name" value="DNaseIc"/>
    <property type="match status" value="1"/>
</dbReference>
<dbReference type="AlphaFoldDB" id="A0A0E3X024"/>
<dbReference type="STRING" id="1434104.MCMEM_1327"/>
<dbReference type="RefSeq" id="WP_052721368.1">
    <property type="nucleotide sequence ID" value="NZ_CP009518.1"/>
</dbReference>
<keyword evidence="6" id="KW-1185">Reference proteome</keyword>
<dbReference type="GO" id="GO:0004530">
    <property type="term" value="F:deoxyribonuclease I activity"/>
    <property type="evidence" value="ECO:0007669"/>
    <property type="project" value="UniProtKB-EC"/>
</dbReference>
<feature type="domain" description="Endonuclease/exonuclease/phosphatase" evidence="4">
    <location>
        <begin position="76"/>
        <end position="311"/>
    </location>
</feature>
<dbReference type="PANTHER" id="PTHR11371">
    <property type="entry name" value="DEOXYRIBONUCLEASE"/>
    <property type="match status" value="1"/>
</dbReference>
<evidence type="ECO:0000313" key="5">
    <source>
        <dbReference type="EMBL" id="AKB85380.1"/>
    </source>
</evidence>
<protein>
    <submittedName>
        <fullName evidence="5">Putative deoxyribonuclease I (DNase I)</fullName>
        <ecNumber evidence="5">3.1.21.1</ecNumber>
    </submittedName>
</protein>
<reference evidence="5 6" key="1">
    <citation type="submission" date="2014-07" db="EMBL/GenBank/DDBJ databases">
        <title>Methanogenic archaea and the global carbon cycle.</title>
        <authorList>
            <person name="Henriksen J.R."/>
            <person name="Luke J."/>
            <person name="Reinhart S."/>
            <person name="Benedict M.N."/>
            <person name="Youngblut N.D."/>
            <person name="Metcalf M.E."/>
            <person name="Whitaker R.J."/>
            <person name="Metcalf W.W."/>
        </authorList>
    </citation>
    <scope>NUCLEOTIDE SEQUENCE [LARGE SCALE GENOMIC DNA]</scope>
    <source>
        <strain evidence="5 6">MM1</strain>
    </source>
</reference>
<dbReference type="GeneID" id="24893871"/>
<dbReference type="InterPro" id="IPR005135">
    <property type="entry name" value="Endo/exonuclease/phosphatase"/>
</dbReference>
<organism evidence="5 6">
    <name type="scientific">Methanococcoides methylutens MM1</name>
    <dbReference type="NCBI Taxonomy" id="1434104"/>
    <lineage>
        <taxon>Archaea</taxon>
        <taxon>Methanobacteriati</taxon>
        <taxon>Methanobacteriota</taxon>
        <taxon>Stenosarchaea group</taxon>
        <taxon>Methanomicrobia</taxon>
        <taxon>Methanosarcinales</taxon>
        <taxon>Methanosarcinaceae</taxon>
        <taxon>Methanococcoides</taxon>
    </lineage>
</organism>
<evidence type="ECO:0000313" key="6">
    <source>
        <dbReference type="Proteomes" id="UP000033048"/>
    </source>
</evidence>
<dbReference type="GO" id="GO:0003677">
    <property type="term" value="F:DNA binding"/>
    <property type="evidence" value="ECO:0007669"/>
    <property type="project" value="TreeGrafter"/>
</dbReference>
<dbReference type="SUPFAM" id="SSF56219">
    <property type="entry name" value="DNase I-like"/>
    <property type="match status" value="1"/>
</dbReference>
<dbReference type="KEGG" id="mmet:MCMEM_1327"/>
<keyword evidence="2" id="KW-0540">Nuclease</keyword>
<dbReference type="InterPro" id="IPR036691">
    <property type="entry name" value="Endo/exonu/phosph_ase_sf"/>
</dbReference>
<dbReference type="OrthoDB" id="3327at2157"/>
<evidence type="ECO:0000256" key="1">
    <source>
        <dbReference type="ARBA" id="ARBA00007359"/>
    </source>
</evidence>
<dbReference type="PATRIC" id="fig|1434104.5.peg.1450"/>
<dbReference type="HOGENOM" id="CLU_043335_2_0_2"/>
<sequence length="326" mass="36040">MLKKTILILFLSIFLLSSGCTDSTEDLAGSVEEVATAAAEISGAIEEIESELNEPVQNSESGELVVSDGEDLRIGAFNIQVFGVTKASKPDVMLVLADIVRTYDIIAIQEIRDSSQTALPELVDLVNSDGSQYDYVVSERLGRTSSKEQYAYIYDTTTVAVTGTPETYPEPEATDPFHRQPYISSFSALGGDYDVVLMVIHTDPDEATEEINALDDVLEYAQMSYPDEGDFVIMGDFNADGNYFDEDSSSDLDAYFWLIDDSIDTTTKSTDYTYDRIVMTDTSDIVGDHGVFRYDLEYGLSEEMTVAVSDHYPVYMEVRCDGDSDL</sequence>
<evidence type="ECO:0000256" key="3">
    <source>
        <dbReference type="ARBA" id="ARBA00022801"/>
    </source>
</evidence>